<feature type="signal peptide" evidence="4">
    <location>
        <begin position="1"/>
        <end position="19"/>
    </location>
</feature>
<dbReference type="InterPro" id="IPR038606">
    <property type="entry name" value="To_sf"/>
</dbReference>
<dbReference type="FunFam" id="3.15.10.30:FF:000001">
    <property type="entry name" value="Takeout-like protein 1"/>
    <property type="match status" value="1"/>
</dbReference>
<dbReference type="GO" id="GO:0007623">
    <property type="term" value="P:circadian rhythm"/>
    <property type="evidence" value="ECO:0007669"/>
    <property type="project" value="UniProtKB-ARBA"/>
</dbReference>
<evidence type="ECO:0000313" key="5">
    <source>
        <dbReference type="EMBL" id="CAH1399271.1"/>
    </source>
</evidence>
<dbReference type="Proteomes" id="UP001152798">
    <property type="component" value="Chromosome 4"/>
</dbReference>
<protein>
    <submittedName>
        <fullName evidence="5">Uncharacterized protein</fullName>
    </submittedName>
</protein>
<proteinExistence type="inferred from homology"/>
<organism evidence="5 6">
    <name type="scientific">Nezara viridula</name>
    <name type="common">Southern green stink bug</name>
    <name type="synonym">Cimex viridulus</name>
    <dbReference type="NCBI Taxonomy" id="85310"/>
    <lineage>
        <taxon>Eukaryota</taxon>
        <taxon>Metazoa</taxon>
        <taxon>Ecdysozoa</taxon>
        <taxon>Arthropoda</taxon>
        <taxon>Hexapoda</taxon>
        <taxon>Insecta</taxon>
        <taxon>Pterygota</taxon>
        <taxon>Neoptera</taxon>
        <taxon>Paraneoptera</taxon>
        <taxon>Hemiptera</taxon>
        <taxon>Heteroptera</taxon>
        <taxon>Panheteroptera</taxon>
        <taxon>Pentatomomorpha</taxon>
        <taxon>Pentatomoidea</taxon>
        <taxon>Pentatomidae</taxon>
        <taxon>Pentatominae</taxon>
        <taxon>Nezara</taxon>
    </lineage>
</organism>
<evidence type="ECO:0000313" key="6">
    <source>
        <dbReference type="Proteomes" id="UP001152798"/>
    </source>
</evidence>
<evidence type="ECO:0000256" key="4">
    <source>
        <dbReference type="SAM" id="SignalP"/>
    </source>
</evidence>
<dbReference type="SMART" id="SM00700">
    <property type="entry name" value="JHBP"/>
    <property type="match status" value="1"/>
</dbReference>
<dbReference type="Pfam" id="PF06585">
    <property type="entry name" value="JHBP"/>
    <property type="match status" value="1"/>
</dbReference>
<sequence length="244" mass="27643">MLIWLNLLIFIGVFDITVGKIPSFIHVCSRNHPRIDQCIIESIEDLKPRLAKGIPELNVPSLEPLHLPEIAISKGVNFRASGTDLIVKGASKFKITKFKADIENINYHIGLHIPQLKYVANYDVNMKLLSLILKGRGPMQANTTDVEAVALLKGHKEQRHGKTYVKFDSLDLKLKWKRYHVKLENLFNGDKTLGEAVNHALNENQSEIFDTIRPLAEEVVSGVLLEIANKITKKFTFEELFPLK</sequence>
<dbReference type="InterPro" id="IPR010562">
    <property type="entry name" value="Haemolymph_juvenile_hormone-bd"/>
</dbReference>
<dbReference type="AlphaFoldDB" id="A0A9P0HC47"/>
<dbReference type="GO" id="GO:0005615">
    <property type="term" value="C:extracellular space"/>
    <property type="evidence" value="ECO:0007669"/>
    <property type="project" value="TreeGrafter"/>
</dbReference>
<reference evidence="5" key="1">
    <citation type="submission" date="2022-01" db="EMBL/GenBank/DDBJ databases">
        <authorList>
            <person name="King R."/>
        </authorList>
    </citation>
    <scope>NUCLEOTIDE SEQUENCE</scope>
</reference>
<evidence type="ECO:0000256" key="1">
    <source>
        <dbReference type="ARBA" id="ARBA00022729"/>
    </source>
</evidence>
<accession>A0A9P0HC47</accession>
<comment type="similarity">
    <text evidence="3">Belongs to the TO family.</text>
</comment>
<evidence type="ECO:0000256" key="2">
    <source>
        <dbReference type="ARBA" id="ARBA00023108"/>
    </source>
</evidence>
<keyword evidence="1 4" id="KW-0732">Signal</keyword>
<gene>
    <name evidence="5" type="ORF">NEZAVI_LOCUS8752</name>
</gene>
<dbReference type="EMBL" id="OV725080">
    <property type="protein sequence ID" value="CAH1399271.1"/>
    <property type="molecule type" value="Genomic_DNA"/>
</dbReference>
<evidence type="ECO:0000256" key="3">
    <source>
        <dbReference type="ARBA" id="ARBA00060902"/>
    </source>
</evidence>
<keyword evidence="2" id="KW-0090">Biological rhythms</keyword>
<feature type="chain" id="PRO_5040433240" evidence="4">
    <location>
        <begin position="20"/>
        <end position="244"/>
    </location>
</feature>
<keyword evidence="6" id="KW-1185">Reference proteome</keyword>
<dbReference type="OrthoDB" id="8179031at2759"/>
<dbReference type="Gene3D" id="3.15.10.30">
    <property type="entry name" value="Haemolymph juvenile hormone binding protein"/>
    <property type="match status" value="1"/>
</dbReference>
<name>A0A9P0HC47_NEZVI</name>
<dbReference type="PANTHER" id="PTHR11008">
    <property type="entry name" value="PROTEIN TAKEOUT-LIKE PROTEIN"/>
    <property type="match status" value="1"/>
</dbReference>
<dbReference type="PANTHER" id="PTHR11008:SF39">
    <property type="entry name" value="CIRCADIAN CLOCK-CONTROLLED PROTEIN-LIKE PROTEIN"/>
    <property type="match status" value="1"/>
</dbReference>